<accession>A0A5B7JI36</accession>
<proteinExistence type="predicted"/>
<feature type="region of interest" description="Disordered" evidence="1">
    <location>
        <begin position="49"/>
        <end position="71"/>
    </location>
</feature>
<organism evidence="2 3">
    <name type="scientific">Portunus trituberculatus</name>
    <name type="common">Swimming crab</name>
    <name type="synonym">Neptunus trituberculatus</name>
    <dbReference type="NCBI Taxonomy" id="210409"/>
    <lineage>
        <taxon>Eukaryota</taxon>
        <taxon>Metazoa</taxon>
        <taxon>Ecdysozoa</taxon>
        <taxon>Arthropoda</taxon>
        <taxon>Crustacea</taxon>
        <taxon>Multicrustacea</taxon>
        <taxon>Malacostraca</taxon>
        <taxon>Eumalacostraca</taxon>
        <taxon>Eucarida</taxon>
        <taxon>Decapoda</taxon>
        <taxon>Pleocyemata</taxon>
        <taxon>Brachyura</taxon>
        <taxon>Eubrachyura</taxon>
        <taxon>Portunoidea</taxon>
        <taxon>Portunidae</taxon>
        <taxon>Portuninae</taxon>
        <taxon>Portunus</taxon>
    </lineage>
</organism>
<evidence type="ECO:0000256" key="1">
    <source>
        <dbReference type="SAM" id="MobiDB-lite"/>
    </source>
</evidence>
<feature type="region of interest" description="Disordered" evidence="1">
    <location>
        <begin position="1"/>
        <end position="31"/>
    </location>
</feature>
<protein>
    <submittedName>
        <fullName evidence="2">Uncharacterized protein</fullName>
    </submittedName>
</protein>
<comment type="caution">
    <text evidence="2">The sequence shown here is derived from an EMBL/GenBank/DDBJ whole genome shotgun (WGS) entry which is preliminary data.</text>
</comment>
<sequence length="71" mass="7878">MFESRKSTESGKSLTENFMPRDEWSNTNSPTTALCCEKGVFPSRRRPSITLAAPHTLRTPGFPPATSLPPR</sequence>
<reference evidence="2 3" key="1">
    <citation type="submission" date="2019-05" db="EMBL/GenBank/DDBJ databases">
        <title>Another draft genome of Portunus trituberculatus and its Hox gene families provides insights of decapod evolution.</title>
        <authorList>
            <person name="Jeong J.-H."/>
            <person name="Song I."/>
            <person name="Kim S."/>
            <person name="Choi T."/>
            <person name="Kim D."/>
            <person name="Ryu S."/>
            <person name="Kim W."/>
        </authorList>
    </citation>
    <scope>NUCLEOTIDE SEQUENCE [LARGE SCALE GENOMIC DNA]</scope>
    <source>
        <tissue evidence="2">Muscle</tissue>
    </source>
</reference>
<dbReference type="Proteomes" id="UP000324222">
    <property type="component" value="Unassembled WGS sequence"/>
</dbReference>
<evidence type="ECO:0000313" key="3">
    <source>
        <dbReference type="Proteomes" id="UP000324222"/>
    </source>
</evidence>
<evidence type="ECO:0000313" key="2">
    <source>
        <dbReference type="EMBL" id="MPC96400.1"/>
    </source>
</evidence>
<dbReference type="EMBL" id="VSRR010105854">
    <property type="protein sequence ID" value="MPC96400.1"/>
    <property type="molecule type" value="Genomic_DNA"/>
</dbReference>
<feature type="compositionally biased region" description="Pro residues" evidence="1">
    <location>
        <begin position="61"/>
        <end position="71"/>
    </location>
</feature>
<name>A0A5B7JI36_PORTR</name>
<keyword evidence="3" id="KW-1185">Reference proteome</keyword>
<gene>
    <name evidence="2" type="ORF">E2C01_091658</name>
</gene>
<dbReference type="AlphaFoldDB" id="A0A5B7JI36"/>